<proteinExistence type="predicted"/>
<dbReference type="EMBL" id="JTDY01008456">
    <property type="protein sequence ID" value="KOB64561.1"/>
    <property type="molecule type" value="Genomic_DNA"/>
</dbReference>
<keyword evidence="2" id="KW-1185">Reference proteome</keyword>
<dbReference type="InterPro" id="IPR011990">
    <property type="entry name" value="TPR-like_helical_dom_sf"/>
</dbReference>
<evidence type="ECO:0000313" key="1">
    <source>
        <dbReference type="EMBL" id="KOB64561.1"/>
    </source>
</evidence>
<dbReference type="AlphaFoldDB" id="A0A0L7KNA0"/>
<dbReference type="STRING" id="104452.A0A0L7KNA0"/>
<sequence>MTEFCIFNRQLSETRTRVELIASSWQDAAVYVNNNFVVDDFMRSDESFEEMVMMAHVCLTRTACETLVGVDNRRLMDPTLQAARHARQMQDTPHATELYLQTLVGVDNRRLMDPTLQAARHARQMQDTPHATELYLQATGLSRDIASPRLWEHELGDWWDNTPLLPGMNRYYDAADLLLRLRAITLAEACVSQALVEEGESAAYYHLVALCCRLRGDIEGALCHIQTGIAKYGEYYHLVALCCRLRGDIEGALCHIQTGIAKYGEYYHLVALCCLRGDIEGALCHIQTGIAKYGEVSIVLPPGGSVLPPARGHLGGAVPHSDWHREYYHLVALCCRLRGDIEGAQCHIQMGIAKYGEVSIVLPPGGSVLPPARGHRGGAVPHSDRHREVRRALCCRLRGDIEGALCHIQTGIEKFGEISYLKSLEAECYHKQHNIAAATTSFEKAGSSVGAY</sequence>
<feature type="non-terminal residue" evidence="1">
    <location>
        <position position="452"/>
    </location>
</feature>
<accession>A0A0L7KNA0</accession>
<gene>
    <name evidence="1" type="ORF">OBRU01_24059</name>
</gene>
<dbReference type="Proteomes" id="UP000037510">
    <property type="component" value="Unassembled WGS sequence"/>
</dbReference>
<reference evidence="1 2" key="1">
    <citation type="journal article" date="2015" name="Genome Biol. Evol.">
        <title>The genome of winter moth (Operophtera brumata) provides a genomic perspective on sexual dimorphism and phenology.</title>
        <authorList>
            <person name="Derks M.F."/>
            <person name="Smit S."/>
            <person name="Salis L."/>
            <person name="Schijlen E."/>
            <person name="Bossers A."/>
            <person name="Mateman C."/>
            <person name="Pijl A.S."/>
            <person name="de Ridder D."/>
            <person name="Groenen M.A."/>
            <person name="Visser M.E."/>
            <person name="Megens H.J."/>
        </authorList>
    </citation>
    <scope>NUCLEOTIDE SEQUENCE [LARGE SCALE GENOMIC DNA]</scope>
    <source>
        <strain evidence="1">WM2013NL</strain>
        <tissue evidence="1">Head and thorax</tissue>
    </source>
</reference>
<dbReference type="Gene3D" id="1.25.40.10">
    <property type="entry name" value="Tetratricopeptide repeat domain"/>
    <property type="match status" value="1"/>
</dbReference>
<dbReference type="SUPFAM" id="SSF48452">
    <property type="entry name" value="TPR-like"/>
    <property type="match status" value="1"/>
</dbReference>
<name>A0A0L7KNA0_OPEBR</name>
<comment type="caution">
    <text evidence="1">The sequence shown here is derived from an EMBL/GenBank/DDBJ whole genome shotgun (WGS) entry which is preliminary data.</text>
</comment>
<evidence type="ECO:0000313" key="2">
    <source>
        <dbReference type="Proteomes" id="UP000037510"/>
    </source>
</evidence>
<protein>
    <submittedName>
        <fullName evidence="1">Chlorovirus glycoprotein repeat domain-containing protein</fullName>
    </submittedName>
</protein>
<organism evidence="1 2">
    <name type="scientific">Operophtera brumata</name>
    <name type="common">Winter moth</name>
    <name type="synonym">Phalaena brumata</name>
    <dbReference type="NCBI Taxonomy" id="104452"/>
    <lineage>
        <taxon>Eukaryota</taxon>
        <taxon>Metazoa</taxon>
        <taxon>Ecdysozoa</taxon>
        <taxon>Arthropoda</taxon>
        <taxon>Hexapoda</taxon>
        <taxon>Insecta</taxon>
        <taxon>Pterygota</taxon>
        <taxon>Neoptera</taxon>
        <taxon>Endopterygota</taxon>
        <taxon>Lepidoptera</taxon>
        <taxon>Glossata</taxon>
        <taxon>Ditrysia</taxon>
        <taxon>Geometroidea</taxon>
        <taxon>Geometridae</taxon>
        <taxon>Larentiinae</taxon>
        <taxon>Operophtera</taxon>
    </lineage>
</organism>